<reference evidence="1 2" key="1">
    <citation type="journal article" date="2020" name="ISME J.">
        <title>Uncovering the hidden diversity of litter-decomposition mechanisms in mushroom-forming fungi.</title>
        <authorList>
            <person name="Floudas D."/>
            <person name="Bentzer J."/>
            <person name="Ahren D."/>
            <person name="Johansson T."/>
            <person name="Persson P."/>
            <person name="Tunlid A."/>
        </authorList>
    </citation>
    <scope>NUCLEOTIDE SEQUENCE [LARGE SCALE GENOMIC DNA]</scope>
    <source>
        <strain evidence="1 2">CBS 406.79</strain>
    </source>
</reference>
<accession>A0A8H5LVH5</accession>
<proteinExistence type="predicted"/>
<dbReference type="Proteomes" id="UP000518752">
    <property type="component" value="Unassembled WGS sequence"/>
</dbReference>
<keyword evidence="2" id="KW-1185">Reference proteome</keyword>
<name>A0A8H5LVH5_9AGAR</name>
<dbReference type="AlphaFoldDB" id="A0A8H5LVH5"/>
<comment type="caution">
    <text evidence="1">The sequence shown here is derived from an EMBL/GenBank/DDBJ whole genome shotgun (WGS) entry which is preliminary data.</text>
</comment>
<evidence type="ECO:0000313" key="1">
    <source>
        <dbReference type="EMBL" id="KAF5371555.1"/>
    </source>
</evidence>
<organism evidence="1 2">
    <name type="scientific">Collybiopsis confluens</name>
    <dbReference type="NCBI Taxonomy" id="2823264"/>
    <lineage>
        <taxon>Eukaryota</taxon>
        <taxon>Fungi</taxon>
        <taxon>Dikarya</taxon>
        <taxon>Basidiomycota</taxon>
        <taxon>Agaricomycotina</taxon>
        <taxon>Agaricomycetes</taxon>
        <taxon>Agaricomycetidae</taxon>
        <taxon>Agaricales</taxon>
        <taxon>Marasmiineae</taxon>
        <taxon>Omphalotaceae</taxon>
        <taxon>Collybiopsis</taxon>
    </lineage>
</organism>
<dbReference type="EMBL" id="JAACJN010000115">
    <property type="protein sequence ID" value="KAF5371555.1"/>
    <property type="molecule type" value="Genomic_DNA"/>
</dbReference>
<gene>
    <name evidence="1" type="ORF">D9757_010389</name>
</gene>
<evidence type="ECO:0000313" key="2">
    <source>
        <dbReference type="Proteomes" id="UP000518752"/>
    </source>
</evidence>
<dbReference type="OrthoDB" id="10250191at2759"/>
<protein>
    <submittedName>
        <fullName evidence="1">Uncharacterized protein</fullName>
    </submittedName>
</protein>
<sequence length="158" mass="16496">MGRLWLSPSVDSAPVLTLLGSTNLHSRSADIDTELSFVMVLPPREPCHYLGAVAGGIGGSGTGRGVAMDTEPVADIDVSGSNQGREVGDLDPISNLRLQLAREVADIRADAKEWRGDTRKSSPFKVEGAASCPPTGWCPSAPTAILLVFDPNASLAKA</sequence>